<dbReference type="SUPFAM" id="SSF53474">
    <property type="entry name" value="alpha/beta-Hydrolases"/>
    <property type="match status" value="1"/>
</dbReference>
<feature type="domain" description="AB hydrolase-1" evidence="1">
    <location>
        <begin position="44"/>
        <end position="247"/>
    </location>
</feature>
<proteinExistence type="predicted"/>
<protein>
    <recommendedName>
        <fullName evidence="1">AB hydrolase-1 domain-containing protein</fullName>
    </recommendedName>
</protein>
<dbReference type="Pfam" id="PF12697">
    <property type="entry name" value="Abhydrolase_6"/>
    <property type="match status" value="1"/>
</dbReference>
<dbReference type="PANTHER" id="PTHR43798">
    <property type="entry name" value="MONOACYLGLYCEROL LIPASE"/>
    <property type="match status" value="1"/>
</dbReference>
<dbReference type="InterPro" id="IPR050266">
    <property type="entry name" value="AB_hydrolase_sf"/>
</dbReference>
<dbReference type="InterPro" id="IPR029058">
    <property type="entry name" value="AB_hydrolase_fold"/>
</dbReference>
<evidence type="ECO:0000313" key="2">
    <source>
        <dbReference type="EMBL" id="GGG22326.1"/>
    </source>
</evidence>
<accession>A0A8J3EBE2</accession>
<dbReference type="EMBL" id="BMKS01000002">
    <property type="protein sequence ID" value="GGG22326.1"/>
    <property type="molecule type" value="Genomic_DNA"/>
</dbReference>
<name>A0A8J3EBE2_9PROT</name>
<dbReference type="GO" id="GO:0046464">
    <property type="term" value="P:acylglycerol catabolic process"/>
    <property type="evidence" value="ECO:0007669"/>
    <property type="project" value="TreeGrafter"/>
</dbReference>
<dbReference type="PANTHER" id="PTHR43798:SF33">
    <property type="entry name" value="HYDROLASE, PUTATIVE (AFU_ORTHOLOGUE AFUA_2G14860)-RELATED"/>
    <property type="match status" value="1"/>
</dbReference>
<reference evidence="2 3" key="1">
    <citation type="journal article" date="2014" name="Int. J. Syst. Evol. Microbiol.">
        <title>Complete genome sequence of Corynebacterium casei LMG S-19264T (=DSM 44701T), isolated from a smear-ripened cheese.</title>
        <authorList>
            <consortium name="US DOE Joint Genome Institute (JGI-PGF)"/>
            <person name="Walter F."/>
            <person name="Albersmeier A."/>
            <person name="Kalinowski J."/>
            <person name="Ruckert C."/>
        </authorList>
    </citation>
    <scope>NUCLEOTIDE SEQUENCE [LARGE SCALE GENOMIC DNA]</scope>
    <source>
        <strain evidence="2 3">CGMCC 1.16330</strain>
    </source>
</reference>
<comment type="caution">
    <text evidence="2">The sequence shown here is derived from an EMBL/GenBank/DDBJ whole genome shotgun (WGS) entry which is preliminary data.</text>
</comment>
<dbReference type="AlphaFoldDB" id="A0A8J3EBE2"/>
<sequence length="269" mass="30031">MEIERGLVRTEMGHIHYRAAGPRGGRSIMLFHINAQSSALMLELMEVLAPRLRAVAMDYPSHGMSDHVAGRPRIEDYARVAVAVMDALGIRRASVLGEAVGSLVATEVSGTFPDRVERTVLVNCPFLPGIPLHETEGDVTADHRPADPSGFPLTRTIEFVLERDPAHAPMRPTQSWMDRINVAQIEAGRDRWQALDALRAYDLAAGLRRIRRPALLLMGEHFYFRRYADDLLRQVRDIRLKVIPGARFCMTWERAGEVGAETLAFLEGG</sequence>
<dbReference type="GO" id="GO:0016020">
    <property type="term" value="C:membrane"/>
    <property type="evidence" value="ECO:0007669"/>
    <property type="project" value="TreeGrafter"/>
</dbReference>
<dbReference type="RefSeq" id="WP_188898726.1">
    <property type="nucleotide sequence ID" value="NZ_BMKS01000002.1"/>
</dbReference>
<keyword evidence="3" id="KW-1185">Reference proteome</keyword>
<dbReference type="Proteomes" id="UP000597507">
    <property type="component" value="Unassembled WGS sequence"/>
</dbReference>
<evidence type="ECO:0000313" key="3">
    <source>
        <dbReference type="Proteomes" id="UP000597507"/>
    </source>
</evidence>
<evidence type="ECO:0000259" key="1">
    <source>
        <dbReference type="Pfam" id="PF12697"/>
    </source>
</evidence>
<dbReference type="InterPro" id="IPR000073">
    <property type="entry name" value="AB_hydrolase_1"/>
</dbReference>
<organism evidence="2 3">
    <name type="scientific">Caldovatus sediminis</name>
    <dbReference type="NCBI Taxonomy" id="2041189"/>
    <lineage>
        <taxon>Bacteria</taxon>
        <taxon>Pseudomonadati</taxon>
        <taxon>Pseudomonadota</taxon>
        <taxon>Alphaproteobacteria</taxon>
        <taxon>Acetobacterales</taxon>
        <taxon>Roseomonadaceae</taxon>
        <taxon>Caldovatus</taxon>
    </lineage>
</organism>
<dbReference type="GO" id="GO:0047372">
    <property type="term" value="F:monoacylglycerol lipase activity"/>
    <property type="evidence" value="ECO:0007669"/>
    <property type="project" value="TreeGrafter"/>
</dbReference>
<dbReference type="Gene3D" id="3.40.50.1820">
    <property type="entry name" value="alpha/beta hydrolase"/>
    <property type="match status" value="1"/>
</dbReference>
<gene>
    <name evidence="2" type="ORF">GCM10010964_08150</name>
</gene>